<dbReference type="Proteomes" id="UP000789739">
    <property type="component" value="Unassembled WGS sequence"/>
</dbReference>
<sequence length="289" mass="33305">MTVKLVDDIIYNILLFIAGSPSSSSSSTLRSWTLTNRLWFRIATPLLWRNPFSIVLAADPVFRAHIFRRSISLLDAYIGSLPEEEMLTRDLFANSKRSTVNYAQFITVINEDDLRRLLAASDRFRRNDKEAVAMQLFRFFLKSSLVLKTLSFKCFIPGGNLPKGIRELSLTYSSAQNEEVLRLINIQENLVELTVEQWGCNFFEFLDKLSNLKNSLVKLTLVDVIINDATENLEYLSNIRIHFPKLEQLILTDCYDSSTFFVLSRELQDSFTLTEKSRAFSKWVTKSNV</sequence>
<dbReference type="SUPFAM" id="SSF52047">
    <property type="entry name" value="RNI-like"/>
    <property type="match status" value="1"/>
</dbReference>
<name>A0A9N9G1S5_9GLOM</name>
<evidence type="ECO:0000313" key="2">
    <source>
        <dbReference type="Proteomes" id="UP000789739"/>
    </source>
</evidence>
<gene>
    <name evidence="1" type="ORF">PBRASI_LOCUS6497</name>
</gene>
<accession>A0A9N9G1S5</accession>
<organism evidence="1 2">
    <name type="scientific">Paraglomus brasilianum</name>
    <dbReference type="NCBI Taxonomy" id="144538"/>
    <lineage>
        <taxon>Eukaryota</taxon>
        <taxon>Fungi</taxon>
        <taxon>Fungi incertae sedis</taxon>
        <taxon>Mucoromycota</taxon>
        <taxon>Glomeromycotina</taxon>
        <taxon>Glomeromycetes</taxon>
        <taxon>Paraglomerales</taxon>
        <taxon>Paraglomeraceae</taxon>
        <taxon>Paraglomus</taxon>
    </lineage>
</organism>
<proteinExistence type="predicted"/>
<keyword evidence="2" id="KW-1185">Reference proteome</keyword>
<dbReference type="AlphaFoldDB" id="A0A9N9G1S5"/>
<dbReference type="OrthoDB" id="10435550at2759"/>
<protein>
    <submittedName>
        <fullName evidence="1">8823_t:CDS:1</fullName>
    </submittedName>
</protein>
<dbReference type="EMBL" id="CAJVPI010000868">
    <property type="protein sequence ID" value="CAG8578650.1"/>
    <property type="molecule type" value="Genomic_DNA"/>
</dbReference>
<comment type="caution">
    <text evidence="1">The sequence shown here is derived from an EMBL/GenBank/DDBJ whole genome shotgun (WGS) entry which is preliminary data.</text>
</comment>
<reference evidence="1" key="1">
    <citation type="submission" date="2021-06" db="EMBL/GenBank/DDBJ databases">
        <authorList>
            <person name="Kallberg Y."/>
            <person name="Tangrot J."/>
            <person name="Rosling A."/>
        </authorList>
    </citation>
    <scope>NUCLEOTIDE SEQUENCE</scope>
    <source>
        <strain evidence="1">BR232B</strain>
    </source>
</reference>
<evidence type="ECO:0000313" key="1">
    <source>
        <dbReference type="EMBL" id="CAG8578650.1"/>
    </source>
</evidence>